<dbReference type="Proteomes" id="UP001519288">
    <property type="component" value="Unassembled WGS sequence"/>
</dbReference>
<reference evidence="11 12" key="1">
    <citation type="submission" date="2021-03" db="EMBL/GenBank/DDBJ databases">
        <title>Genomic Encyclopedia of Type Strains, Phase IV (KMG-IV): sequencing the most valuable type-strain genomes for metagenomic binning, comparative biology and taxonomic classification.</title>
        <authorList>
            <person name="Goeker M."/>
        </authorList>
    </citation>
    <scope>NUCLEOTIDE SEQUENCE [LARGE SCALE GENOMIC DNA]</scope>
    <source>
        <strain evidence="11 12">DSM 26806</strain>
    </source>
</reference>
<dbReference type="Pfam" id="PF00041">
    <property type="entry name" value="fn3"/>
    <property type="match status" value="2"/>
</dbReference>
<sequence>MKLGNKKVKRSLPLLVAMTMFLGLLPSMVSAADRGAWAPYVSYAVNDTVTYAGNTYKDIQPHTSLPGWEPTNVPALWSLVAGGGGGTTTDTQAPTAPSTLKSTASTASSVSLSWTASTDNVAVTGYDVYQGTTLVGSVNGTTLSYTNSGLTANTSYTYTVKAKDAAGNVSAASNAVTVKTATVSTPDTQAPTAPAGLAVSGSTSSSVSLSWTASTDNVGVTSYDVYQGSTVALSVTGTTATVTGLAASTAYAFKVVAKDAAGNASAASASISATTPAASGGGGTNNAALPKHVLTGYWQNFVNGAKNVRLSDVPAEYDIIVLSFADMDASKPGGITFNVDPDLSKALGGYSNADLINDIKAKQAQGKKVIISLGGEKGNINLGSASPNVANFVSTASDIISQFGLNGVDIDLENGMNVANLTTAIRQLQAKVGAGFILTMAPQTIDMQSNSTSYMQLYNNLKDITTVINVQYYNSGCMLGRDGKCYSQGTVDFLTALSDLTLQWVAPSQLGLGVPATAQAAGGGYVSASVVNNALNCLATGNGCGSYKPVAKYPDIRGAMTWSINWDGSNSYAFAKTVKPFLVTLP</sequence>
<dbReference type="InterPro" id="IPR003610">
    <property type="entry name" value="CBM5/12"/>
</dbReference>
<evidence type="ECO:0000259" key="10">
    <source>
        <dbReference type="PROSITE" id="PS51910"/>
    </source>
</evidence>
<dbReference type="PROSITE" id="PS01095">
    <property type="entry name" value="GH18_1"/>
    <property type="match status" value="1"/>
</dbReference>
<name>A0ABS4JLM0_9BACL</name>
<dbReference type="CDD" id="cd12214">
    <property type="entry name" value="ChiA1_BD"/>
    <property type="match status" value="1"/>
</dbReference>
<dbReference type="Gene3D" id="2.10.10.20">
    <property type="entry name" value="Carbohydrate-binding module superfamily 5/12"/>
    <property type="match status" value="1"/>
</dbReference>
<dbReference type="InterPro" id="IPR013783">
    <property type="entry name" value="Ig-like_fold"/>
</dbReference>
<dbReference type="EMBL" id="JAGGLD010000004">
    <property type="protein sequence ID" value="MBP2001494.1"/>
    <property type="molecule type" value="Genomic_DNA"/>
</dbReference>
<accession>A0ABS4JLM0</accession>
<keyword evidence="6" id="KW-0624">Polysaccharide degradation</keyword>
<feature type="signal peptide" evidence="8">
    <location>
        <begin position="1"/>
        <end position="31"/>
    </location>
</feature>
<dbReference type="Gene3D" id="3.20.20.80">
    <property type="entry name" value="Glycosidases"/>
    <property type="match status" value="1"/>
</dbReference>
<dbReference type="Gene3D" id="2.60.40.10">
    <property type="entry name" value="Immunoglobulins"/>
    <property type="match status" value="2"/>
</dbReference>
<dbReference type="Pfam" id="PF00704">
    <property type="entry name" value="Glyco_hydro_18"/>
    <property type="match status" value="1"/>
</dbReference>
<evidence type="ECO:0000313" key="12">
    <source>
        <dbReference type="Proteomes" id="UP001519288"/>
    </source>
</evidence>
<evidence type="ECO:0000256" key="1">
    <source>
        <dbReference type="ARBA" id="ARBA00009121"/>
    </source>
</evidence>
<proteinExistence type="inferred from homology"/>
<dbReference type="SUPFAM" id="SSF51055">
    <property type="entry name" value="Carbohydrate binding domain"/>
    <property type="match status" value="1"/>
</dbReference>
<keyword evidence="12" id="KW-1185">Reference proteome</keyword>
<dbReference type="InterPro" id="IPR036116">
    <property type="entry name" value="FN3_sf"/>
</dbReference>
<dbReference type="InterPro" id="IPR001579">
    <property type="entry name" value="Glyco_hydro_18_chit_AS"/>
</dbReference>
<gene>
    <name evidence="11" type="ORF">J2Z69_002539</name>
</gene>
<protein>
    <recommendedName>
        <fullName evidence="2">chitinase</fullName>
        <ecNumber evidence="2">3.2.1.14</ecNumber>
    </recommendedName>
</protein>
<keyword evidence="4" id="KW-0119">Carbohydrate metabolism</keyword>
<evidence type="ECO:0000256" key="4">
    <source>
        <dbReference type="ARBA" id="ARBA00023277"/>
    </source>
</evidence>
<comment type="similarity">
    <text evidence="1">Belongs to the glycosyl hydrolase 18 family. Chitinase class II subfamily.</text>
</comment>
<evidence type="ECO:0000256" key="3">
    <source>
        <dbReference type="ARBA" id="ARBA00022801"/>
    </source>
</evidence>
<dbReference type="SUPFAM" id="SSF51445">
    <property type="entry name" value="(Trans)glycosidases"/>
    <property type="match status" value="1"/>
</dbReference>
<dbReference type="RefSeq" id="WP_209862950.1">
    <property type="nucleotide sequence ID" value="NZ_JAGGLD010000004.1"/>
</dbReference>
<evidence type="ECO:0000259" key="9">
    <source>
        <dbReference type="PROSITE" id="PS50853"/>
    </source>
</evidence>
<dbReference type="CDD" id="cd02871">
    <property type="entry name" value="GH18_chitinase_D-like"/>
    <property type="match status" value="1"/>
</dbReference>
<dbReference type="InterPro" id="IPR001223">
    <property type="entry name" value="Glyco_hydro18_cat"/>
</dbReference>
<dbReference type="Pfam" id="PF02839">
    <property type="entry name" value="CBM_5_12"/>
    <property type="match status" value="1"/>
</dbReference>
<dbReference type="PANTHER" id="PTHR45708">
    <property type="entry name" value="ENDOCHITINASE"/>
    <property type="match status" value="1"/>
</dbReference>
<dbReference type="PRINTS" id="PR00014">
    <property type="entry name" value="FNTYPEIII"/>
</dbReference>
<evidence type="ECO:0000256" key="7">
    <source>
        <dbReference type="RuleBase" id="RU000489"/>
    </source>
</evidence>
<dbReference type="SMART" id="SM00060">
    <property type="entry name" value="FN3"/>
    <property type="match status" value="2"/>
</dbReference>
<keyword evidence="8" id="KW-0732">Signal</keyword>
<dbReference type="PROSITE" id="PS51910">
    <property type="entry name" value="GH18_2"/>
    <property type="match status" value="1"/>
</dbReference>
<feature type="domain" description="Fibronectin type-III" evidence="9">
    <location>
        <begin position="96"/>
        <end position="183"/>
    </location>
</feature>
<dbReference type="SUPFAM" id="SSF49265">
    <property type="entry name" value="Fibronectin type III"/>
    <property type="match status" value="1"/>
</dbReference>
<evidence type="ECO:0000256" key="8">
    <source>
        <dbReference type="SAM" id="SignalP"/>
    </source>
</evidence>
<dbReference type="PANTHER" id="PTHR45708:SF49">
    <property type="entry name" value="ENDOCHITINASE"/>
    <property type="match status" value="1"/>
</dbReference>
<evidence type="ECO:0000256" key="6">
    <source>
        <dbReference type="ARBA" id="ARBA00023326"/>
    </source>
</evidence>
<feature type="domain" description="GH18" evidence="10">
    <location>
        <begin position="292"/>
        <end position="585"/>
    </location>
</feature>
<feature type="domain" description="Fibronectin type-III" evidence="9">
    <location>
        <begin position="193"/>
        <end position="278"/>
    </location>
</feature>
<organism evidence="11 12">
    <name type="scientific">Paenibacillus shirakamiensis</name>
    <dbReference type="NCBI Taxonomy" id="1265935"/>
    <lineage>
        <taxon>Bacteria</taxon>
        <taxon>Bacillati</taxon>
        <taxon>Bacillota</taxon>
        <taxon>Bacilli</taxon>
        <taxon>Bacillales</taxon>
        <taxon>Paenibacillaceae</taxon>
        <taxon>Paenibacillus</taxon>
    </lineage>
</organism>
<keyword evidence="3 7" id="KW-0378">Hydrolase</keyword>
<feature type="chain" id="PRO_5045285833" description="chitinase" evidence="8">
    <location>
        <begin position="32"/>
        <end position="586"/>
    </location>
</feature>
<dbReference type="CDD" id="cd00063">
    <property type="entry name" value="FN3"/>
    <property type="match status" value="1"/>
</dbReference>
<dbReference type="InterPro" id="IPR050542">
    <property type="entry name" value="Glycosyl_Hydrlase18_Chitinase"/>
</dbReference>
<evidence type="ECO:0000256" key="2">
    <source>
        <dbReference type="ARBA" id="ARBA00012729"/>
    </source>
</evidence>
<dbReference type="InterPro" id="IPR017853">
    <property type="entry name" value="GH"/>
</dbReference>
<dbReference type="InterPro" id="IPR003961">
    <property type="entry name" value="FN3_dom"/>
</dbReference>
<evidence type="ECO:0000313" key="11">
    <source>
        <dbReference type="EMBL" id="MBP2001494.1"/>
    </source>
</evidence>
<comment type="caution">
    <text evidence="11">The sequence shown here is derived from an EMBL/GenBank/DDBJ whole genome shotgun (WGS) entry which is preliminary data.</text>
</comment>
<dbReference type="SMART" id="SM00495">
    <property type="entry name" value="ChtBD3"/>
    <property type="match status" value="1"/>
</dbReference>
<dbReference type="EC" id="3.2.1.14" evidence="2"/>
<evidence type="ECO:0000256" key="5">
    <source>
        <dbReference type="ARBA" id="ARBA00023295"/>
    </source>
</evidence>
<dbReference type="InterPro" id="IPR011583">
    <property type="entry name" value="Chitinase_II/V-like_cat"/>
</dbReference>
<dbReference type="InterPro" id="IPR036573">
    <property type="entry name" value="CBM_sf_5/12"/>
</dbReference>
<keyword evidence="5 7" id="KW-0326">Glycosidase</keyword>
<dbReference type="PROSITE" id="PS50853">
    <property type="entry name" value="FN3"/>
    <property type="match status" value="2"/>
</dbReference>
<dbReference type="SMART" id="SM00636">
    <property type="entry name" value="Glyco_18"/>
    <property type="match status" value="1"/>
</dbReference>